<comment type="caution">
    <text evidence="8">The sequence shown here is derived from an EMBL/GenBank/DDBJ whole genome shotgun (WGS) entry which is preliminary data.</text>
</comment>
<evidence type="ECO:0000313" key="8">
    <source>
        <dbReference type="EMBL" id="GAA1535318.1"/>
    </source>
</evidence>
<evidence type="ECO:0000256" key="5">
    <source>
        <dbReference type="ARBA" id="ARBA00023136"/>
    </source>
</evidence>
<evidence type="ECO:0000256" key="6">
    <source>
        <dbReference type="SAM" id="Phobius"/>
    </source>
</evidence>
<feature type="domain" description="Cardiolipin synthase N-terminal" evidence="7">
    <location>
        <begin position="41"/>
        <end position="83"/>
    </location>
</feature>
<keyword evidence="9" id="KW-1185">Reference proteome</keyword>
<dbReference type="EMBL" id="BAAAQD010000013">
    <property type="protein sequence ID" value="GAA1535318.1"/>
    <property type="molecule type" value="Genomic_DNA"/>
</dbReference>
<accession>A0ABN2B757</accession>
<keyword evidence="3 6" id="KW-0812">Transmembrane</keyword>
<evidence type="ECO:0000256" key="2">
    <source>
        <dbReference type="ARBA" id="ARBA00022475"/>
    </source>
</evidence>
<dbReference type="RefSeq" id="WP_344505851.1">
    <property type="nucleotide sequence ID" value="NZ_BAAAQD010000013.1"/>
</dbReference>
<keyword evidence="4 6" id="KW-1133">Transmembrane helix</keyword>
<dbReference type="Proteomes" id="UP001501470">
    <property type="component" value="Unassembled WGS sequence"/>
</dbReference>
<evidence type="ECO:0000256" key="3">
    <source>
        <dbReference type="ARBA" id="ARBA00022692"/>
    </source>
</evidence>
<protein>
    <recommendedName>
        <fullName evidence="7">Cardiolipin synthase N-terminal domain-containing protein</fullName>
    </recommendedName>
</protein>
<proteinExistence type="predicted"/>
<reference evidence="8 9" key="1">
    <citation type="journal article" date="2019" name="Int. J. Syst. Evol. Microbiol.">
        <title>The Global Catalogue of Microorganisms (GCM) 10K type strain sequencing project: providing services to taxonomists for standard genome sequencing and annotation.</title>
        <authorList>
            <consortium name="The Broad Institute Genomics Platform"/>
            <consortium name="The Broad Institute Genome Sequencing Center for Infectious Disease"/>
            <person name="Wu L."/>
            <person name="Ma J."/>
        </authorList>
    </citation>
    <scope>NUCLEOTIDE SEQUENCE [LARGE SCALE GENOMIC DNA]</scope>
    <source>
        <strain evidence="8 9">JCM 15933</strain>
    </source>
</reference>
<evidence type="ECO:0000256" key="1">
    <source>
        <dbReference type="ARBA" id="ARBA00004651"/>
    </source>
</evidence>
<feature type="transmembrane region" description="Helical" evidence="6">
    <location>
        <begin position="29"/>
        <end position="50"/>
    </location>
</feature>
<evidence type="ECO:0000256" key="4">
    <source>
        <dbReference type="ARBA" id="ARBA00022989"/>
    </source>
</evidence>
<evidence type="ECO:0000259" key="7">
    <source>
        <dbReference type="Pfam" id="PF13396"/>
    </source>
</evidence>
<sequence length="98" mass="10775">MTLATVARAIGRESVHHSRWSDLSTRDRAALVVGTAAEITLTAIAAADLYRRPASQVQGLKALWWPALAIQPAGPLLYLLAGRRPDEHETRRGRARRP</sequence>
<comment type="subcellular location">
    <subcellularLocation>
        <location evidence="1">Cell membrane</location>
        <topology evidence="1">Multi-pass membrane protein</topology>
    </subcellularLocation>
</comment>
<organism evidence="8 9">
    <name type="scientific">Dactylosporangium maewongense</name>
    <dbReference type="NCBI Taxonomy" id="634393"/>
    <lineage>
        <taxon>Bacteria</taxon>
        <taxon>Bacillati</taxon>
        <taxon>Actinomycetota</taxon>
        <taxon>Actinomycetes</taxon>
        <taxon>Micromonosporales</taxon>
        <taxon>Micromonosporaceae</taxon>
        <taxon>Dactylosporangium</taxon>
    </lineage>
</organism>
<dbReference type="InterPro" id="IPR027379">
    <property type="entry name" value="CLS_N"/>
</dbReference>
<keyword evidence="5 6" id="KW-0472">Membrane</keyword>
<dbReference type="Pfam" id="PF13396">
    <property type="entry name" value="PLDc_N"/>
    <property type="match status" value="1"/>
</dbReference>
<feature type="transmembrane region" description="Helical" evidence="6">
    <location>
        <begin position="62"/>
        <end position="81"/>
    </location>
</feature>
<name>A0ABN2B757_9ACTN</name>
<gene>
    <name evidence="8" type="ORF">GCM10009827_061970</name>
</gene>
<evidence type="ECO:0000313" key="9">
    <source>
        <dbReference type="Proteomes" id="UP001501470"/>
    </source>
</evidence>
<keyword evidence="2" id="KW-1003">Cell membrane</keyword>